<evidence type="ECO:0000313" key="2">
    <source>
        <dbReference type="EMBL" id="UUX58732.1"/>
    </source>
</evidence>
<organism evidence="2 3">
    <name type="scientific">Glutamicibacter halophytocola</name>
    <dbReference type="NCBI Taxonomy" id="1933880"/>
    <lineage>
        <taxon>Bacteria</taxon>
        <taxon>Bacillati</taxon>
        <taxon>Actinomycetota</taxon>
        <taxon>Actinomycetes</taxon>
        <taxon>Micrococcales</taxon>
        <taxon>Micrococcaceae</taxon>
        <taxon>Glutamicibacter</taxon>
    </lineage>
</organism>
<proteinExistence type="predicted"/>
<dbReference type="InterPro" id="IPR038732">
    <property type="entry name" value="HpyO/CreE_NAD-binding"/>
</dbReference>
<dbReference type="Gene3D" id="3.50.50.60">
    <property type="entry name" value="FAD/NAD(P)-binding domain"/>
    <property type="match status" value="1"/>
</dbReference>
<protein>
    <submittedName>
        <fullName evidence="2">FAD/NAD(P)-binding protein</fullName>
    </submittedName>
</protein>
<accession>A0AA94XXC5</accession>
<dbReference type="EMBL" id="CP102487">
    <property type="protein sequence ID" value="UUX58732.1"/>
    <property type="molecule type" value="Genomic_DNA"/>
</dbReference>
<gene>
    <name evidence="2" type="ORF">NUH22_15775</name>
</gene>
<dbReference type="Pfam" id="PF13454">
    <property type="entry name" value="NAD_binding_9"/>
    <property type="match status" value="1"/>
</dbReference>
<evidence type="ECO:0000313" key="3">
    <source>
        <dbReference type="Proteomes" id="UP001060018"/>
    </source>
</evidence>
<dbReference type="InterPro" id="IPR036188">
    <property type="entry name" value="FAD/NAD-bd_sf"/>
</dbReference>
<dbReference type="InterPro" id="IPR052189">
    <property type="entry name" value="L-asp_N-monooxygenase_NS-form"/>
</dbReference>
<dbReference type="Proteomes" id="UP001060018">
    <property type="component" value="Chromosome"/>
</dbReference>
<dbReference type="RefSeq" id="WP_257745591.1">
    <property type="nucleotide sequence ID" value="NZ_CP102487.1"/>
</dbReference>
<sequence length="531" mass="57111">MTRIAMIGGGPKCLFALLELNDSLAAGAAHLLHVDVYDPYPPGAGRVWNTGQPRELRLNVNSRIIDASWSLCAQTFNQFRDRQPAGAIHDPFPPRALVGEYLREQFELLAHRGSLPVRHLALAVEKLERQGDQWLVETGSGSLLYDEVVIATGHGLAGGKHSHTDLAPIAAASLSVEQSQDALRSVPAGSSVWIRGAALTAYDVVLALTEGRGGQWEAAEGGPGGTLEYLPSGRELQAITMASRHRIPMTPKPASIPPETQGILDACKAQLRRWASLGPKETGQMWRILLDCAIQVAALNSVPASEETLRQTLETGQSAQFSTQSSPFEQVGYSLLAHQGLKPQTQEWVWAAVWSGVYPELIAALSRFHWTGPERKEFNAAAANLERMAFGPPIPTAQKLMALHNAGMLRHEPASPGPPEGAVKIDAVTSPAGVLTAPFPEGEPASGLIQGLLADGEIKIRTGERGLLTDIDGTCINAEGLRNESLAALGRPTEDPTLGHDTLNRGLHPEYQRWSQRILAQLNAPSQKAAY</sequence>
<dbReference type="PANTHER" id="PTHR40254">
    <property type="entry name" value="BLR0577 PROTEIN"/>
    <property type="match status" value="1"/>
</dbReference>
<name>A0AA94XXC5_9MICC</name>
<reference evidence="2" key="1">
    <citation type="journal article" date="2022" name="Pest Manag. Sci.">
        <title>Glutamicibacter halophytocola-mediated host fitness of potato tuber moth on Solanaceae crops.</title>
        <authorList>
            <person name="Wang W."/>
            <person name="Xiao G."/>
            <person name="Du G."/>
            <person name="Chang L."/>
            <person name="Yang Y."/>
            <person name="Ye J."/>
            <person name="Chen B."/>
        </authorList>
    </citation>
    <scope>NUCLEOTIDE SEQUENCE</scope>
    <source>
        <strain evidence="2">S2</strain>
    </source>
</reference>
<dbReference type="SUPFAM" id="SSF51905">
    <property type="entry name" value="FAD/NAD(P)-binding domain"/>
    <property type="match status" value="1"/>
</dbReference>
<feature type="domain" description="FAD-dependent urate hydroxylase HpyO/Asp monooxygenase CreE-like FAD/NAD(P)-binding" evidence="1">
    <location>
        <begin position="5"/>
        <end position="154"/>
    </location>
</feature>
<evidence type="ECO:0000259" key="1">
    <source>
        <dbReference type="Pfam" id="PF13454"/>
    </source>
</evidence>
<dbReference type="AlphaFoldDB" id="A0AA94XXC5"/>
<dbReference type="PANTHER" id="PTHR40254:SF1">
    <property type="entry name" value="BLR0577 PROTEIN"/>
    <property type="match status" value="1"/>
</dbReference>